<evidence type="ECO:0000256" key="6">
    <source>
        <dbReference type="ARBA" id="ARBA00023315"/>
    </source>
</evidence>
<evidence type="ECO:0000256" key="2">
    <source>
        <dbReference type="ARBA" id="ARBA00012888"/>
    </source>
</evidence>
<comment type="function">
    <text evidence="9">Catalyzes the transfer of an acetyl group from acetyl-CoA to the 6'-amino group of aminoglycoside molecules conferring resistance to antibiotics containing the purpurosamine ring.</text>
</comment>
<evidence type="ECO:0000259" key="10">
    <source>
        <dbReference type="PROSITE" id="PS51186"/>
    </source>
</evidence>
<dbReference type="Pfam" id="PF00583">
    <property type="entry name" value="Acetyltransf_1"/>
    <property type="match status" value="1"/>
</dbReference>
<comment type="catalytic activity">
    <reaction evidence="8 9">
        <text>kanamycin B + acetyl-CoA = N(6')-acetylkanamycin B + CoA + H(+)</text>
        <dbReference type="Rhea" id="RHEA:16449"/>
        <dbReference type="ChEBI" id="CHEBI:15378"/>
        <dbReference type="ChEBI" id="CHEBI:57287"/>
        <dbReference type="ChEBI" id="CHEBI:57288"/>
        <dbReference type="ChEBI" id="CHEBI:58390"/>
        <dbReference type="ChEBI" id="CHEBI:58549"/>
        <dbReference type="EC" id="2.3.1.82"/>
    </reaction>
</comment>
<name>A0AAD2XZN8_CITFR</name>
<keyword evidence="5 9" id="KW-0046">Antibiotic resistance</keyword>
<reference evidence="12" key="1">
    <citation type="submission" date="2021-07" db="EMBL/GenBank/DDBJ databases">
        <authorList>
            <consortium name="Clinical and Environmental Microbiology Branch: Whole genome sequencing antimicrobial resistance pathogens in the healthcare setting"/>
        </authorList>
    </citation>
    <scope>NUCLEOTIDE SEQUENCE</scope>
    <source>
        <strain evidence="12">2021DK-00049</strain>
    </source>
</reference>
<dbReference type="PIRSF" id="PIRSF000452">
    <property type="entry name" value="6-N-acetyltransf"/>
    <property type="match status" value="1"/>
</dbReference>
<evidence type="ECO:0000256" key="9">
    <source>
        <dbReference type="PIRNR" id="PIRNR000452"/>
    </source>
</evidence>
<dbReference type="CARD" id="ARO:3002553">
    <property type="molecule name" value="AAC(6')-If"/>
    <property type="mechanism identifier" value="ARO:0001004"/>
    <property type="mechanism name" value="antibiotic inactivation"/>
</dbReference>
<dbReference type="RefSeq" id="WP_071593229.1">
    <property type="nucleotide sequence ID" value="NZ_CP032184.1"/>
</dbReference>
<protein>
    <recommendedName>
        <fullName evidence="3 9">Aminoglycoside N(6')-acetyltransferase type 1</fullName>
        <ecNumber evidence="2 9">2.3.1.82</ecNumber>
    </recommendedName>
    <alternativeName>
        <fullName evidence="7 9">Aminoglycoside resistance protein</fullName>
    </alternativeName>
</protein>
<dbReference type="AlphaFoldDB" id="A0AAD2XZN8"/>
<dbReference type="NCBIfam" id="NF043067">
    <property type="entry name" value="AAC_6p_group_E"/>
    <property type="match status" value="1"/>
</dbReference>
<dbReference type="InterPro" id="IPR024170">
    <property type="entry name" value="Aminoglycoside_N6-AcTrfrase"/>
</dbReference>
<dbReference type="InterPro" id="IPR016181">
    <property type="entry name" value="Acyl_CoA_acyltransferase"/>
</dbReference>
<dbReference type="EC" id="2.3.1.82" evidence="2 9"/>
<gene>
    <name evidence="12" type="primary">aac(6')-If</name>
    <name evidence="11" type="ORF">KY227_002457</name>
    <name evidence="12" type="ORF">KY227_005739</name>
</gene>
<dbReference type="EMBL" id="ABBJDF010000140">
    <property type="protein sequence ID" value="EHT9942516.1"/>
    <property type="molecule type" value="Genomic_DNA"/>
</dbReference>
<comment type="caution">
    <text evidence="12">The sequence shown here is derived from an EMBL/GenBank/DDBJ whole genome shotgun (WGS) entry which is preliminary data.</text>
</comment>
<dbReference type="Gene3D" id="3.40.630.30">
    <property type="match status" value="1"/>
</dbReference>
<dbReference type="GeneID" id="87001614"/>
<evidence type="ECO:0000256" key="1">
    <source>
        <dbReference type="ARBA" id="ARBA00011738"/>
    </source>
</evidence>
<keyword evidence="6 9" id="KW-0012">Acyltransferase</keyword>
<evidence type="ECO:0000256" key="5">
    <source>
        <dbReference type="ARBA" id="ARBA00023251"/>
    </source>
</evidence>
<dbReference type="EMBL" id="ABBJDF010000012">
    <property type="protein sequence ID" value="EHT9939383.1"/>
    <property type="molecule type" value="Genomic_DNA"/>
</dbReference>
<evidence type="ECO:0000256" key="4">
    <source>
        <dbReference type="ARBA" id="ARBA00022679"/>
    </source>
</evidence>
<organism evidence="12">
    <name type="scientific">Citrobacter freundii</name>
    <dbReference type="NCBI Taxonomy" id="546"/>
    <lineage>
        <taxon>Bacteria</taxon>
        <taxon>Pseudomonadati</taxon>
        <taxon>Pseudomonadota</taxon>
        <taxon>Gammaproteobacteria</taxon>
        <taxon>Enterobacterales</taxon>
        <taxon>Enterobacteriaceae</taxon>
        <taxon>Citrobacter</taxon>
        <taxon>Citrobacter freundii complex</taxon>
    </lineage>
</organism>
<dbReference type="GO" id="GO:0047663">
    <property type="term" value="F:aminoglycoside 6'-N-acetyltransferase activity"/>
    <property type="evidence" value="ECO:0007669"/>
    <property type="project" value="UniProtKB-EC"/>
</dbReference>
<dbReference type="PROSITE" id="PS51186">
    <property type="entry name" value="GNAT"/>
    <property type="match status" value="1"/>
</dbReference>
<dbReference type="NCBIfam" id="NF000110">
    <property type="entry name" value="AAC_6p_If"/>
    <property type="match status" value="1"/>
</dbReference>
<dbReference type="CDD" id="cd04301">
    <property type="entry name" value="NAT_SF"/>
    <property type="match status" value="1"/>
</dbReference>
<evidence type="ECO:0000256" key="3">
    <source>
        <dbReference type="ARBA" id="ARBA00017677"/>
    </source>
</evidence>
<evidence type="ECO:0000313" key="12">
    <source>
        <dbReference type="EMBL" id="EHT9942516.1"/>
    </source>
</evidence>
<evidence type="ECO:0000313" key="11">
    <source>
        <dbReference type="EMBL" id="EHT9939383.1"/>
    </source>
</evidence>
<evidence type="ECO:0000256" key="7">
    <source>
        <dbReference type="ARBA" id="ARBA00029660"/>
    </source>
</evidence>
<comment type="subunit">
    <text evidence="1 9">Homodimer.</text>
</comment>
<feature type="domain" description="N-acetyltransferase" evidence="10">
    <location>
        <begin position="1"/>
        <end position="149"/>
    </location>
</feature>
<evidence type="ECO:0000256" key="8">
    <source>
        <dbReference type="ARBA" id="ARBA00048923"/>
    </source>
</evidence>
<sequence>MQIRLMDEASLSMWVGLRSQLWPDHSYEDHILDSQHILSCPDKYVSFLAINNQSQAIAFADAAVRHDYVNGCESSPVVYLEGIFVIPEQRGHGVAKLLVAAVQDWGVAKGCTEMASDAALDNHISYQMHQALGFEETERVVFFRKRIAG</sequence>
<accession>A0AAD2XZN8</accession>
<keyword evidence="4 9" id="KW-0808">Transferase</keyword>
<dbReference type="InterPro" id="IPR000182">
    <property type="entry name" value="GNAT_dom"/>
</dbReference>
<dbReference type="GO" id="GO:0046677">
    <property type="term" value="P:response to antibiotic"/>
    <property type="evidence" value="ECO:0007669"/>
    <property type="project" value="UniProtKB-KW"/>
</dbReference>
<dbReference type="SUPFAM" id="SSF55729">
    <property type="entry name" value="Acyl-CoA N-acyltransferases (Nat)"/>
    <property type="match status" value="1"/>
</dbReference>
<proteinExistence type="predicted"/>